<proteinExistence type="predicted"/>
<dbReference type="OrthoDB" id="607910at2"/>
<dbReference type="Gene3D" id="2.60.40.10">
    <property type="entry name" value="Immunoglobulins"/>
    <property type="match status" value="2"/>
</dbReference>
<dbReference type="SUPFAM" id="SSF49265">
    <property type="entry name" value="Fibronectin type III"/>
    <property type="match status" value="1"/>
</dbReference>
<dbReference type="InterPro" id="IPR036116">
    <property type="entry name" value="FN3_sf"/>
</dbReference>
<keyword evidence="1" id="KW-0732">Signal</keyword>
<evidence type="ECO:0000256" key="1">
    <source>
        <dbReference type="SAM" id="SignalP"/>
    </source>
</evidence>
<keyword evidence="4" id="KW-1185">Reference proteome</keyword>
<gene>
    <name evidence="3" type="ORF">CJD36_005760</name>
</gene>
<evidence type="ECO:0000313" key="4">
    <source>
        <dbReference type="Proteomes" id="UP000239872"/>
    </source>
</evidence>
<dbReference type="Proteomes" id="UP000239872">
    <property type="component" value="Unassembled WGS sequence"/>
</dbReference>
<dbReference type="Pfam" id="PF18962">
    <property type="entry name" value="Por_Secre_tail"/>
    <property type="match status" value="1"/>
</dbReference>
<sequence length="662" mass="72657">MKQIIPLILILLLCGGAFAQTTEDYAVELTATIQTAPAKISLKWKRLSDTTIYTIYKKNKSALAWGAVIATLSTTDSTYTDAGVIVDSAYEYQVVADHHSGVTAWIAKGYIYAAVKNPAIHNRGALVLMIDSTFTDSCRADIHQLMKDLSGDGWQILRHDVARTLPDTAVKALITADYSTTPNVKALLILGHVAVPYSGDQNPDGHPDHLGAWPADAYYAYLSDTWTDVSVNDISAGYTANQNTPGDGKWDQVGWASRSELQVSRIDFYDMPAFSATEVQLMRSYLAKDHRYKMDSLNIRHRGLISDNFGAMSGEAFATSGWRNFAPLMGIDSFSELPFIPSLNTESFQWAYGCGPGWFTSAGGIGTTTDFTTNNVNGIFTMLFGSYFGDWNVQNNFLRAPLCANVPALTCCWAGRPNWYFHHMALGENIGYSAWQSQNNDGNLYGPANIYGIHQWVHIALMGDLSLRTDYIKPVANIIITHTVNHGANITWSPSPDAAVIGYYVYRSDSEYDYYTKLSSLLTTTTFSDTVGYNGLKYYQVRPVKLQSTPSGNYYNLGVGVGDSATVSFPPTYVPQETQDLTFSVFPNPAGNYINVGVNSATSASATISIISITGAAYYVAAKQLHAGQNNYTLQVSDLSSGMYFVKINSREKVVVAKWLKL</sequence>
<dbReference type="NCBIfam" id="TIGR04183">
    <property type="entry name" value="Por_Secre_tail"/>
    <property type="match status" value="1"/>
</dbReference>
<accession>A0A2S7SXH5</accession>
<comment type="caution">
    <text evidence="3">The sequence shown here is derived from an EMBL/GenBank/DDBJ whole genome shotgun (WGS) entry which is preliminary data.</text>
</comment>
<name>A0A2S7SXH5_9BACT</name>
<dbReference type="AlphaFoldDB" id="A0A2S7SXH5"/>
<protein>
    <recommendedName>
        <fullName evidence="2">Secretion system C-terminal sorting domain-containing protein</fullName>
    </recommendedName>
</protein>
<dbReference type="EMBL" id="PPSL01000002">
    <property type="protein sequence ID" value="PQJ11307.1"/>
    <property type="molecule type" value="Genomic_DNA"/>
</dbReference>
<evidence type="ECO:0000313" key="3">
    <source>
        <dbReference type="EMBL" id="PQJ11307.1"/>
    </source>
</evidence>
<dbReference type="InterPro" id="IPR026444">
    <property type="entry name" value="Secre_tail"/>
</dbReference>
<dbReference type="InterPro" id="IPR013783">
    <property type="entry name" value="Ig-like_fold"/>
</dbReference>
<feature type="domain" description="Secretion system C-terminal sorting" evidence="2">
    <location>
        <begin position="585"/>
        <end position="658"/>
    </location>
</feature>
<feature type="signal peptide" evidence="1">
    <location>
        <begin position="1"/>
        <end position="19"/>
    </location>
</feature>
<dbReference type="RefSeq" id="WP_105038186.1">
    <property type="nucleotide sequence ID" value="NZ_PPSL01000002.1"/>
</dbReference>
<reference evidence="3 4" key="1">
    <citation type="submission" date="2018-01" db="EMBL/GenBank/DDBJ databases">
        <title>A novel member of the phylum Bacteroidetes isolated from glacier ice.</title>
        <authorList>
            <person name="Liu Q."/>
            <person name="Xin Y.-H."/>
        </authorList>
    </citation>
    <scope>NUCLEOTIDE SEQUENCE [LARGE SCALE GENOMIC DNA]</scope>
    <source>
        <strain evidence="3 4">RB1R16</strain>
    </source>
</reference>
<evidence type="ECO:0000259" key="2">
    <source>
        <dbReference type="Pfam" id="PF18962"/>
    </source>
</evidence>
<feature type="chain" id="PRO_5015658844" description="Secretion system C-terminal sorting domain-containing protein" evidence="1">
    <location>
        <begin position="20"/>
        <end position="662"/>
    </location>
</feature>
<organism evidence="3 4">
    <name type="scientific">Flavipsychrobacter stenotrophus</name>
    <dbReference type="NCBI Taxonomy" id="2077091"/>
    <lineage>
        <taxon>Bacteria</taxon>
        <taxon>Pseudomonadati</taxon>
        <taxon>Bacteroidota</taxon>
        <taxon>Chitinophagia</taxon>
        <taxon>Chitinophagales</taxon>
        <taxon>Chitinophagaceae</taxon>
        <taxon>Flavipsychrobacter</taxon>
    </lineage>
</organism>